<accession>A0ABU6ZKK2</accession>
<keyword evidence="3" id="KW-1185">Reference proteome</keyword>
<feature type="compositionally biased region" description="Polar residues" evidence="1">
    <location>
        <begin position="24"/>
        <end position="56"/>
    </location>
</feature>
<name>A0ABU6ZKK2_9FABA</name>
<reference evidence="2 3" key="1">
    <citation type="journal article" date="2023" name="Plants (Basel)">
        <title>Bridging the Gap: Combining Genomics and Transcriptomics Approaches to Understand Stylosanthes scabra, an Orphan Legume from the Brazilian Caatinga.</title>
        <authorList>
            <person name="Ferreira-Neto J.R.C."/>
            <person name="da Silva M.D."/>
            <person name="Binneck E."/>
            <person name="de Melo N.F."/>
            <person name="da Silva R.H."/>
            <person name="de Melo A.L.T.M."/>
            <person name="Pandolfi V."/>
            <person name="Bustamante F.O."/>
            <person name="Brasileiro-Vidal A.C."/>
            <person name="Benko-Iseppon A.M."/>
        </authorList>
    </citation>
    <scope>NUCLEOTIDE SEQUENCE [LARGE SCALE GENOMIC DNA]</scope>
    <source>
        <tissue evidence="2">Leaves</tissue>
    </source>
</reference>
<dbReference type="Proteomes" id="UP001341840">
    <property type="component" value="Unassembled WGS sequence"/>
</dbReference>
<proteinExistence type="predicted"/>
<protein>
    <submittedName>
        <fullName evidence="2">Uncharacterized protein</fullName>
    </submittedName>
</protein>
<gene>
    <name evidence="2" type="ORF">PIB30_064831</name>
</gene>
<organism evidence="2 3">
    <name type="scientific">Stylosanthes scabra</name>
    <dbReference type="NCBI Taxonomy" id="79078"/>
    <lineage>
        <taxon>Eukaryota</taxon>
        <taxon>Viridiplantae</taxon>
        <taxon>Streptophyta</taxon>
        <taxon>Embryophyta</taxon>
        <taxon>Tracheophyta</taxon>
        <taxon>Spermatophyta</taxon>
        <taxon>Magnoliopsida</taxon>
        <taxon>eudicotyledons</taxon>
        <taxon>Gunneridae</taxon>
        <taxon>Pentapetalae</taxon>
        <taxon>rosids</taxon>
        <taxon>fabids</taxon>
        <taxon>Fabales</taxon>
        <taxon>Fabaceae</taxon>
        <taxon>Papilionoideae</taxon>
        <taxon>50 kb inversion clade</taxon>
        <taxon>dalbergioids sensu lato</taxon>
        <taxon>Dalbergieae</taxon>
        <taxon>Pterocarpus clade</taxon>
        <taxon>Stylosanthes</taxon>
    </lineage>
</organism>
<evidence type="ECO:0000313" key="3">
    <source>
        <dbReference type="Proteomes" id="UP001341840"/>
    </source>
</evidence>
<sequence>MLDVEINKLNSSHHDNDHHHKITASDNATNQADASEVNGGSSLKRSASTDSEQTIGFSPKHHINSEIKRLESQRNSTVPGAPGNDDVGAYDMNKVDLAKVASVEIAKDLVGEEVAKLEENSRVLHNCEGVDETEKQDNTNMPQELTNTCEVMLPSSQKPCQDAEPVDSIGFFTKPHEASVVVEKLKKLDNTHGVSPEPLYDSVKNNVNLVVQVSSQDNYVEGELHHKQDENICVNHDQGKMELPPKISTAVTEVQSESLVFLPRALNLQKSFGFQTQTSLTTESCDVIENIQSMKEEQAVKFISKGTSPKKQTLQGSPKN</sequence>
<evidence type="ECO:0000256" key="1">
    <source>
        <dbReference type="SAM" id="MobiDB-lite"/>
    </source>
</evidence>
<feature type="region of interest" description="Disordered" evidence="1">
    <location>
        <begin position="1"/>
        <end position="62"/>
    </location>
</feature>
<dbReference type="EMBL" id="JASCZI010272498">
    <property type="protein sequence ID" value="MED6222480.1"/>
    <property type="molecule type" value="Genomic_DNA"/>
</dbReference>
<evidence type="ECO:0000313" key="2">
    <source>
        <dbReference type="EMBL" id="MED6222480.1"/>
    </source>
</evidence>
<comment type="caution">
    <text evidence="2">The sequence shown here is derived from an EMBL/GenBank/DDBJ whole genome shotgun (WGS) entry which is preliminary data.</text>
</comment>